<evidence type="ECO:0000256" key="1">
    <source>
        <dbReference type="ARBA" id="ARBA00003217"/>
    </source>
</evidence>
<dbReference type="InterPro" id="IPR037167">
    <property type="entry name" value="Peptidase_S11_C_sf"/>
</dbReference>
<dbReference type="InterPro" id="IPR001967">
    <property type="entry name" value="Peptidase_S11_N"/>
</dbReference>
<dbReference type="GO" id="GO:0008360">
    <property type="term" value="P:regulation of cell shape"/>
    <property type="evidence" value="ECO:0007669"/>
    <property type="project" value="UniProtKB-KW"/>
</dbReference>
<evidence type="ECO:0000259" key="17">
    <source>
        <dbReference type="SMART" id="SM00936"/>
    </source>
</evidence>
<keyword evidence="8" id="KW-0378">Hydrolase</keyword>
<dbReference type="EMBL" id="AP023366">
    <property type="protein sequence ID" value="BCJ85788.1"/>
    <property type="molecule type" value="Genomic_DNA"/>
</dbReference>
<dbReference type="RefSeq" id="WP_200759863.1">
    <property type="nucleotide sequence ID" value="NZ_AP023366.1"/>
</dbReference>
<dbReference type="InterPro" id="IPR012338">
    <property type="entry name" value="Beta-lactam/transpept-like"/>
</dbReference>
<comment type="catalytic activity">
    <reaction evidence="12">
        <text>Preferential cleavage: (Ac)2-L-Lys-D-Ala-|-D-Ala. Also transpeptidation of peptidyl-alanyl moieties that are N-acyl substituents of D-alanine.</text>
        <dbReference type="EC" id="3.4.16.4"/>
    </reaction>
</comment>
<dbReference type="GO" id="GO:0009002">
    <property type="term" value="F:serine-type D-Ala-D-Ala carboxypeptidase activity"/>
    <property type="evidence" value="ECO:0007669"/>
    <property type="project" value="UniProtKB-EC"/>
</dbReference>
<evidence type="ECO:0000256" key="6">
    <source>
        <dbReference type="ARBA" id="ARBA00022670"/>
    </source>
</evidence>
<keyword evidence="5 18" id="KW-0121">Carboxypeptidase</keyword>
<dbReference type="GO" id="GO:0071555">
    <property type="term" value="P:cell wall organization"/>
    <property type="evidence" value="ECO:0007669"/>
    <property type="project" value="UniProtKB-KW"/>
</dbReference>
<comment type="similarity">
    <text evidence="3 15">Belongs to the peptidase S11 family.</text>
</comment>
<dbReference type="SUPFAM" id="SSF69189">
    <property type="entry name" value="Penicillin-binding protein associated domain"/>
    <property type="match status" value="1"/>
</dbReference>
<sequence>MKSRLFTIISVVLMLVLSVPANSFAAPEWDPNKFVNEVPVSAETAAVIDVQTGRILYGKDMNKKMRIASLTKIITAIVAIESGKLEDTVTVSPNAYGVEGSSIYLALGEKQKLKDLVYAIMLRSGNDAATAVAEYVGGGSVKKFTDMMNRKVKELGLTGTHFANPHGLDDDAHYSTAHDMAVLTAYALRNPVFAEIVKTKVKRIPWEGKEWDRVMRNKNKMLFRYQGADGVKTGYTKKAGRCLATSASRDGRQLAVIVLNDGNDWDDSAKLLDYGFSTYDFKSLKANQTISTLPVKYGKLAQAEVVTQADFRYPLRPEERQAVKQEIDLPKQLKAPIQKGQKVGTINFYLNGQKIGSVALVANLSVDEISFMEKIKLLFAGLFTS</sequence>
<feature type="chain" id="PRO_5032894768" description="serine-type D-Ala-D-Ala carboxypeptidase" evidence="16">
    <location>
        <begin position="26"/>
        <end position="385"/>
    </location>
</feature>
<reference evidence="18 19" key="1">
    <citation type="submission" date="2020-08" db="EMBL/GenBank/DDBJ databases">
        <title>Complete Genome Sequence of Effusibacillus dendaii Strain skT53, Isolated from Farmland soil.</title>
        <authorList>
            <person name="Konishi T."/>
            <person name="Kawasaki H."/>
        </authorList>
    </citation>
    <scope>NUCLEOTIDE SEQUENCE [LARGE SCALE GENOMIC DNA]</scope>
    <source>
        <strain evidence="19">skT53</strain>
    </source>
</reference>
<evidence type="ECO:0000313" key="18">
    <source>
        <dbReference type="EMBL" id="BCJ85788.1"/>
    </source>
</evidence>
<evidence type="ECO:0000256" key="2">
    <source>
        <dbReference type="ARBA" id="ARBA00004752"/>
    </source>
</evidence>
<evidence type="ECO:0000313" key="19">
    <source>
        <dbReference type="Proteomes" id="UP000593802"/>
    </source>
</evidence>
<keyword evidence="9" id="KW-0133">Cell shape</keyword>
<evidence type="ECO:0000256" key="7">
    <source>
        <dbReference type="ARBA" id="ARBA00022729"/>
    </source>
</evidence>
<gene>
    <name evidence="18" type="ORF">skT53_07730</name>
</gene>
<proteinExistence type="inferred from homology"/>
<feature type="active site" description="Proton acceptor" evidence="13">
    <location>
        <position position="72"/>
    </location>
</feature>
<evidence type="ECO:0000256" key="9">
    <source>
        <dbReference type="ARBA" id="ARBA00022960"/>
    </source>
</evidence>
<keyword evidence="11" id="KW-0961">Cell wall biogenesis/degradation</keyword>
<dbReference type="InterPro" id="IPR010916">
    <property type="entry name" value="TonB_box_CS"/>
</dbReference>
<comment type="function">
    <text evidence="1">Removes C-terminal D-alanyl residues from sugar-peptide cell wall precursors.</text>
</comment>
<evidence type="ECO:0000256" key="15">
    <source>
        <dbReference type="RuleBase" id="RU004016"/>
    </source>
</evidence>
<dbReference type="Proteomes" id="UP000593802">
    <property type="component" value="Chromosome"/>
</dbReference>
<comment type="pathway">
    <text evidence="2">Cell wall biogenesis; peptidoglycan biosynthesis.</text>
</comment>
<evidence type="ECO:0000256" key="16">
    <source>
        <dbReference type="SAM" id="SignalP"/>
    </source>
</evidence>
<dbReference type="SMART" id="SM00936">
    <property type="entry name" value="PBP5_C"/>
    <property type="match status" value="1"/>
</dbReference>
<dbReference type="Pfam" id="PF00768">
    <property type="entry name" value="Peptidase_S11"/>
    <property type="match status" value="1"/>
</dbReference>
<evidence type="ECO:0000256" key="5">
    <source>
        <dbReference type="ARBA" id="ARBA00022645"/>
    </source>
</evidence>
<feature type="active site" description="Acyl-ester intermediate" evidence="13">
    <location>
        <position position="69"/>
    </location>
</feature>
<dbReference type="KEGG" id="eff:skT53_07730"/>
<evidence type="ECO:0000256" key="14">
    <source>
        <dbReference type="PIRSR" id="PIRSR618044-2"/>
    </source>
</evidence>
<dbReference type="GO" id="GO:0009252">
    <property type="term" value="P:peptidoglycan biosynthetic process"/>
    <property type="evidence" value="ECO:0007669"/>
    <property type="project" value="UniProtKB-UniPathway"/>
</dbReference>
<keyword evidence="6" id="KW-0645">Protease</keyword>
<dbReference type="UniPathway" id="UPA00219"/>
<feature type="binding site" evidence="14">
    <location>
        <position position="232"/>
    </location>
    <ligand>
        <name>substrate</name>
    </ligand>
</feature>
<dbReference type="Gene3D" id="2.60.410.10">
    <property type="entry name" value="D-Ala-D-Ala carboxypeptidase, C-terminal domain"/>
    <property type="match status" value="1"/>
</dbReference>
<dbReference type="PRINTS" id="PR00725">
    <property type="entry name" value="DADACBPTASE1"/>
</dbReference>
<dbReference type="AlphaFoldDB" id="A0A7I8D6M5"/>
<evidence type="ECO:0000256" key="3">
    <source>
        <dbReference type="ARBA" id="ARBA00007164"/>
    </source>
</evidence>
<keyword evidence="10" id="KW-0573">Peptidoglycan synthesis</keyword>
<name>A0A7I8D6M5_9BACL</name>
<evidence type="ECO:0000256" key="4">
    <source>
        <dbReference type="ARBA" id="ARBA00012448"/>
    </source>
</evidence>
<dbReference type="PANTHER" id="PTHR21581:SF33">
    <property type="entry name" value="D-ALANYL-D-ALANINE CARBOXYPEPTIDASE DACB"/>
    <property type="match status" value="1"/>
</dbReference>
<dbReference type="PROSITE" id="PS00430">
    <property type="entry name" value="TONB_DEPENDENT_REC_1"/>
    <property type="match status" value="1"/>
</dbReference>
<dbReference type="GO" id="GO:0006508">
    <property type="term" value="P:proteolysis"/>
    <property type="evidence" value="ECO:0007669"/>
    <property type="project" value="UniProtKB-KW"/>
</dbReference>
<keyword evidence="19" id="KW-1185">Reference proteome</keyword>
<dbReference type="InterPro" id="IPR012907">
    <property type="entry name" value="Peptidase_S11_C"/>
</dbReference>
<keyword evidence="7 16" id="KW-0732">Signal</keyword>
<evidence type="ECO:0000256" key="13">
    <source>
        <dbReference type="PIRSR" id="PIRSR618044-1"/>
    </source>
</evidence>
<evidence type="ECO:0000256" key="10">
    <source>
        <dbReference type="ARBA" id="ARBA00022984"/>
    </source>
</evidence>
<dbReference type="Gene3D" id="3.40.710.10">
    <property type="entry name" value="DD-peptidase/beta-lactamase superfamily"/>
    <property type="match status" value="1"/>
</dbReference>
<evidence type="ECO:0000256" key="12">
    <source>
        <dbReference type="ARBA" id="ARBA00034000"/>
    </source>
</evidence>
<feature type="active site" evidence="13">
    <location>
        <position position="124"/>
    </location>
</feature>
<dbReference type="InterPro" id="IPR018044">
    <property type="entry name" value="Peptidase_S11"/>
</dbReference>
<feature type="signal peptide" evidence="16">
    <location>
        <begin position="1"/>
        <end position="25"/>
    </location>
</feature>
<evidence type="ECO:0000256" key="8">
    <source>
        <dbReference type="ARBA" id="ARBA00022801"/>
    </source>
</evidence>
<protein>
    <recommendedName>
        <fullName evidence="4">serine-type D-Ala-D-Ala carboxypeptidase</fullName>
        <ecNumber evidence="4">3.4.16.4</ecNumber>
    </recommendedName>
</protein>
<feature type="domain" description="Peptidase S11 D-Ala-D-Ala carboxypeptidase A C-terminal" evidence="17">
    <location>
        <begin position="279"/>
        <end position="368"/>
    </location>
</feature>
<dbReference type="PANTHER" id="PTHR21581">
    <property type="entry name" value="D-ALANYL-D-ALANINE CARBOXYPEPTIDASE"/>
    <property type="match status" value="1"/>
</dbReference>
<dbReference type="SUPFAM" id="SSF56601">
    <property type="entry name" value="beta-lactamase/transpeptidase-like"/>
    <property type="match status" value="1"/>
</dbReference>
<dbReference type="Pfam" id="PF07943">
    <property type="entry name" value="PBP5_C"/>
    <property type="match status" value="1"/>
</dbReference>
<dbReference type="EC" id="3.4.16.4" evidence="4"/>
<evidence type="ECO:0000256" key="11">
    <source>
        <dbReference type="ARBA" id="ARBA00023316"/>
    </source>
</evidence>
<organism evidence="18 19">
    <name type="scientific">Effusibacillus dendaii</name>
    <dbReference type="NCBI Taxonomy" id="2743772"/>
    <lineage>
        <taxon>Bacteria</taxon>
        <taxon>Bacillati</taxon>
        <taxon>Bacillota</taxon>
        <taxon>Bacilli</taxon>
        <taxon>Bacillales</taxon>
        <taxon>Alicyclobacillaceae</taxon>
        <taxon>Effusibacillus</taxon>
    </lineage>
</organism>
<accession>A0A7I8D6M5</accession>
<dbReference type="InterPro" id="IPR015956">
    <property type="entry name" value="Peniciliin-bd_prot_C_sf"/>
</dbReference>